<protein>
    <submittedName>
        <fullName evidence="2">Uncharacterized protein</fullName>
    </submittedName>
</protein>
<feature type="region of interest" description="Disordered" evidence="1">
    <location>
        <begin position="14"/>
        <end position="37"/>
    </location>
</feature>
<accession>A0A9P3LH44</accession>
<organism evidence="2 3">
    <name type="scientific">Phanerochaete sordida</name>
    <dbReference type="NCBI Taxonomy" id="48140"/>
    <lineage>
        <taxon>Eukaryota</taxon>
        <taxon>Fungi</taxon>
        <taxon>Dikarya</taxon>
        <taxon>Basidiomycota</taxon>
        <taxon>Agaricomycotina</taxon>
        <taxon>Agaricomycetes</taxon>
        <taxon>Polyporales</taxon>
        <taxon>Phanerochaetaceae</taxon>
        <taxon>Phanerochaete</taxon>
    </lineage>
</organism>
<gene>
    <name evidence="2" type="ORF">PsYK624_111360</name>
</gene>
<name>A0A9P3LH44_9APHY</name>
<dbReference type="EMBL" id="BPQB01000044">
    <property type="protein sequence ID" value="GJE94960.1"/>
    <property type="molecule type" value="Genomic_DNA"/>
</dbReference>
<evidence type="ECO:0000313" key="2">
    <source>
        <dbReference type="EMBL" id="GJE94960.1"/>
    </source>
</evidence>
<proteinExistence type="predicted"/>
<keyword evidence="3" id="KW-1185">Reference proteome</keyword>
<evidence type="ECO:0000256" key="1">
    <source>
        <dbReference type="SAM" id="MobiDB-lite"/>
    </source>
</evidence>
<dbReference type="AlphaFoldDB" id="A0A9P3LH44"/>
<feature type="compositionally biased region" description="Low complexity" evidence="1">
    <location>
        <begin position="24"/>
        <end position="36"/>
    </location>
</feature>
<sequence>MPESIVHEEYRLRTRRARPRSQNASAAAISATAATPPTVPPAMPPSLDFLDACITLVGVCVMLEDVNGALEDVADPEGAGDVEDVEDAKEGELLELSDTVVELALGVALNMVSLLAAKLLAATTSKVFVPEMSMYAHAGTSVPPGIGYGYLATEIKLATHWSPW</sequence>
<reference evidence="2 3" key="1">
    <citation type="submission" date="2021-08" db="EMBL/GenBank/DDBJ databases">
        <title>Draft Genome Sequence of Phanerochaete sordida strain YK-624.</title>
        <authorList>
            <person name="Mori T."/>
            <person name="Dohra H."/>
            <person name="Suzuki T."/>
            <person name="Kawagishi H."/>
            <person name="Hirai H."/>
        </authorList>
    </citation>
    <scope>NUCLEOTIDE SEQUENCE [LARGE SCALE GENOMIC DNA]</scope>
    <source>
        <strain evidence="2 3">YK-624</strain>
    </source>
</reference>
<evidence type="ECO:0000313" key="3">
    <source>
        <dbReference type="Proteomes" id="UP000703269"/>
    </source>
</evidence>
<dbReference type="Proteomes" id="UP000703269">
    <property type="component" value="Unassembled WGS sequence"/>
</dbReference>
<comment type="caution">
    <text evidence="2">The sequence shown here is derived from an EMBL/GenBank/DDBJ whole genome shotgun (WGS) entry which is preliminary data.</text>
</comment>